<keyword evidence="5" id="KW-1185">Reference proteome</keyword>
<sequence length="143" mass="16276">MKPFSGIHRKGSSQRVFNYRLSRPRRTVENIFGIASAVFRVLRKPMLLEPTKAELVVMTLAHLYNLLRNSSSALYTPGGIFDKEIDGTLVKGTYNTITNEAMSSLVPIRNIPRKSNEDAKLIREELAAYFQNEGRILWQVTYA</sequence>
<evidence type="ECO:0000313" key="5">
    <source>
        <dbReference type="Proteomes" id="UP001162156"/>
    </source>
</evidence>
<gene>
    <name evidence="4" type="ORF">NQ314_008814</name>
</gene>
<keyword evidence="2" id="KW-0479">Metal-binding</keyword>
<dbReference type="GO" id="GO:0046872">
    <property type="term" value="F:metal ion binding"/>
    <property type="evidence" value="ECO:0007669"/>
    <property type="project" value="UniProtKB-KW"/>
</dbReference>
<proteinExistence type="predicted"/>
<dbReference type="Pfam" id="PF13359">
    <property type="entry name" value="DDE_Tnp_4"/>
    <property type="match status" value="1"/>
</dbReference>
<evidence type="ECO:0000313" key="4">
    <source>
        <dbReference type="EMBL" id="KAJ8946642.1"/>
    </source>
</evidence>
<feature type="domain" description="DDE Tnp4" evidence="3">
    <location>
        <begin position="12"/>
        <end position="65"/>
    </location>
</feature>
<protein>
    <recommendedName>
        <fullName evidence="3">DDE Tnp4 domain-containing protein</fullName>
    </recommendedName>
</protein>
<reference evidence="4" key="1">
    <citation type="journal article" date="2023" name="Insect Mol. Biol.">
        <title>Genome sequencing provides insights into the evolution of gene families encoding plant cell wall-degrading enzymes in longhorned beetles.</title>
        <authorList>
            <person name="Shin N.R."/>
            <person name="Okamura Y."/>
            <person name="Kirsch R."/>
            <person name="Pauchet Y."/>
        </authorList>
    </citation>
    <scope>NUCLEOTIDE SEQUENCE</scope>
    <source>
        <strain evidence="4">RBIC_L_NR</strain>
    </source>
</reference>
<name>A0AAV8Y5A2_9CUCU</name>
<organism evidence="4 5">
    <name type="scientific">Rhamnusium bicolor</name>
    <dbReference type="NCBI Taxonomy" id="1586634"/>
    <lineage>
        <taxon>Eukaryota</taxon>
        <taxon>Metazoa</taxon>
        <taxon>Ecdysozoa</taxon>
        <taxon>Arthropoda</taxon>
        <taxon>Hexapoda</taxon>
        <taxon>Insecta</taxon>
        <taxon>Pterygota</taxon>
        <taxon>Neoptera</taxon>
        <taxon>Endopterygota</taxon>
        <taxon>Coleoptera</taxon>
        <taxon>Polyphaga</taxon>
        <taxon>Cucujiformia</taxon>
        <taxon>Chrysomeloidea</taxon>
        <taxon>Cerambycidae</taxon>
        <taxon>Lepturinae</taxon>
        <taxon>Rhagiini</taxon>
        <taxon>Rhamnusium</taxon>
    </lineage>
</organism>
<dbReference type="EMBL" id="JANEYF010002427">
    <property type="protein sequence ID" value="KAJ8946642.1"/>
    <property type="molecule type" value="Genomic_DNA"/>
</dbReference>
<accession>A0AAV8Y5A2</accession>
<comment type="cofactor">
    <cofactor evidence="1">
        <name>a divalent metal cation</name>
        <dbReference type="ChEBI" id="CHEBI:60240"/>
    </cofactor>
</comment>
<evidence type="ECO:0000256" key="2">
    <source>
        <dbReference type="ARBA" id="ARBA00022723"/>
    </source>
</evidence>
<comment type="caution">
    <text evidence="4">The sequence shown here is derived from an EMBL/GenBank/DDBJ whole genome shotgun (WGS) entry which is preliminary data.</text>
</comment>
<dbReference type="Proteomes" id="UP001162156">
    <property type="component" value="Unassembled WGS sequence"/>
</dbReference>
<evidence type="ECO:0000259" key="3">
    <source>
        <dbReference type="Pfam" id="PF13359"/>
    </source>
</evidence>
<dbReference type="AlphaFoldDB" id="A0AAV8Y5A2"/>
<evidence type="ECO:0000256" key="1">
    <source>
        <dbReference type="ARBA" id="ARBA00001968"/>
    </source>
</evidence>
<dbReference type="InterPro" id="IPR027806">
    <property type="entry name" value="HARBI1_dom"/>
</dbReference>